<evidence type="ECO:0000256" key="1">
    <source>
        <dbReference type="SAM" id="MobiDB-lite"/>
    </source>
</evidence>
<dbReference type="Proteomes" id="UP001311232">
    <property type="component" value="Unassembled WGS sequence"/>
</dbReference>
<accession>A0AAV9RXY6</accession>
<reference evidence="2 3" key="1">
    <citation type="submission" date="2021-06" db="EMBL/GenBank/DDBJ databases">
        <authorList>
            <person name="Palmer J.M."/>
        </authorList>
    </citation>
    <scope>NUCLEOTIDE SEQUENCE [LARGE SCALE GENOMIC DNA]</scope>
    <source>
        <strain evidence="2 3">MEX-2019</strain>
        <tissue evidence="2">Muscle</tissue>
    </source>
</reference>
<comment type="caution">
    <text evidence="2">The sequence shown here is derived from an EMBL/GenBank/DDBJ whole genome shotgun (WGS) entry which is preliminary data.</text>
</comment>
<sequence>MATSACAYVVRKIRASVADGEREEKPIRTPCSAKAQSKLERKSMGSSSTVALNPGHDESVAEAAGTGTGTSSEAAVQSCRP</sequence>
<proteinExistence type="predicted"/>
<evidence type="ECO:0000313" key="2">
    <source>
        <dbReference type="EMBL" id="KAK5613928.1"/>
    </source>
</evidence>
<dbReference type="EMBL" id="JAHHUM010001181">
    <property type="protein sequence ID" value="KAK5613928.1"/>
    <property type="molecule type" value="Genomic_DNA"/>
</dbReference>
<keyword evidence="3" id="KW-1185">Reference proteome</keyword>
<feature type="compositionally biased region" description="Polar residues" evidence="1">
    <location>
        <begin position="69"/>
        <end position="81"/>
    </location>
</feature>
<protein>
    <submittedName>
        <fullName evidence="2">Uncharacterized protein</fullName>
    </submittedName>
</protein>
<organism evidence="2 3">
    <name type="scientific">Crenichthys baileyi</name>
    <name type="common">White River springfish</name>
    <dbReference type="NCBI Taxonomy" id="28760"/>
    <lineage>
        <taxon>Eukaryota</taxon>
        <taxon>Metazoa</taxon>
        <taxon>Chordata</taxon>
        <taxon>Craniata</taxon>
        <taxon>Vertebrata</taxon>
        <taxon>Euteleostomi</taxon>
        <taxon>Actinopterygii</taxon>
        <taxon>Neopterygii</taxon>
        <taxon>Teleostei</taxon>
        <taxon>Neoteleostei</taxon>
        <taxon>Acanthomorphata</taxon>
        <taxon>Ovalentaria</taxon>
        <taxon>Atherinomorphae</taxon>
        <taxon>Cyprinodontiformes</taxon>
        <taxon>Goodeidae</taxon>
        <taxon>Crenichthys</taxon>
    </lineage>
</organism>
<gene>
    <name evidence="2" type="ORF">CRENBAI_014047</name>
</gene>
<evidence type="ECO:0000313" key="3">
    <source>
        <dbReference type="Proteomes" id="UP001311232"/>
    </source>
</evidence>
<feature type="region of interest" description="Disordered" evidence="1">
    <location>
        <begin position="18"/>
        <end position="81"/>
    </location>
</feature>
<dbReference type="AlphaFoldDB" id="A0AAV9RXY6"/>
<name>A0AAV9RXY6_9TELE</name>